<name>A0ABS4DDX8_9CHLR</name>
<dbReference type="Proteomes" id="UP001193081">
    <property type="component" value="Unassembled WGS sequence"/>
</dbReference>
<dbReference type="EMBL" id="SIJK02000038">
    <property type="protein sequence ID" value="MBP1467640.1"/>
    <property type="molecule type" value="Genomic_DNA"/>
</dbReference>
<protein>
    <recommendedName>
        <fullName evidence="3">Homeodomain phBC6A51-type domain-containing protein</fullName>
    </recommendedName>
</protein>
<evidence type="ECO:0008006" key="3">
    <source>
        <dbReference type="Google" id="ProtNLM"/>
    </source>
</evidence>
<keyword evidence="2" id="KW-1185">Reference proteome</keyword>
<proteinExistence type="predicted"/>
<evidence type="ECO:0000313" key="1">
    <source>
        <dbReference type="EMBL" id="MBP1467640.1"/>
    </source>
</evidence>
<evidence type="ECO:0000313" key="2">
    <source>
        <dbReference type="Proteomes" id="UP001193081"/>
    </source>
</evidence>
<reference evidence="1 2" key="1">
    <citation type="submission" date="2021-03" db="EMBL/GenBank/DDBJ databases">
        <authorList>
            <person name="Grouzdev D.S."/>
        </authorList>
    </citation>
    <scope>NUCLEOTIDE SEQUENCE [LARGE SCALE GENOMIC DNA]</scope>
    <source>
        <strain evidence="1 2">M50-1</strain>
    </source>
</reference>
<sequence>MARNKQKQAQLIAAIMSGLSVRDAAAQVGVNYQTARIWHMEPDFKQQLADARKLLIADALDKQLSIARTASEVIAAILGDPSVPPSVRLKAAEGVLDRVTTWLELSDLDARLTIIEERHAAEQAEG</sequence>
<organism evidence="1 2">
    <name type="scientific">Candidatus Chloroploca mongolica</name>
    <dbReference type="NCBI Taxonomy" id="2528176"/>
    <lineage>
        <taxon>Bacteria</taxon>
        <taxon>Bacillati</taxon>
        <taxon>Chloroflexota</taxon>
        <taxon>Chloroflexia</taxon>
        <taxon>Chloroflexales</taxon>
        <taxon>Chloroflexineae</taxon>
        <taxon>Oscillochloridaceae</taxon>
        <taxon>Candidatus Chloroploca</taxon>
    </lineage>
</organism>
<dbReference type="RefSeq" id="WP_135479812.1">
    <property type="nucleotide sequence ID" value="NZ_SIJK02000038.1"/>
</dbReference>
<comment type="caution">
    <text evidence="1">The sequence shown here is derived from an EMBL/GenBank/DDBJ whole genome shotgun (WGS) entry which is preliminary data.</text>
</comment>
<gene>
    <name evidence="1" type="ORF">EYB53_018140</name>
</gene>
<accession>A0ABS4DDX8</accession>
<dbReference type="Gene3D" id="1.10.10.60">
    <property type="entry name" value="Homeodomain-like"/>
    <property type="match status" value="1"/>
</dbReference>